<dbReference type="Proteomes" id="UP000000763">
    <property type="component" value="Chromosome 11"/>
</dbReference>
<dbReference type="InterPro" id="IPR000095">
    <property type="entry name" value="CRIB_dom"/>
</dbReference>
<protein>
    <submittedName>
        <fullName evidence="2">Retrotransposon protein, putative, Ty3-gypsy sub-class</fullName>
    </submittedName>
</protein>
<evidence type="ECO:0000313" key="2">
    <source>
        <dbReference type="EMBL" id="AAX95965.1"/>
    </source>
</evidence>
<dbReference type="PROSITE" id="PS50108">
    <property type="entry name" value="CRIB"/>
    <property type="match status" value="1"/>
</dbReference>
<reference evidence="3" key="2">
    <citation type="journal article" date="2008" name="Nucleic Acids Res.">
        <title>The rice annotation project database (RAP-DB): 2008 update.</title>
        <authorList>
            <consortium name="The rice annotation project (RAP)"/>
        </authorList>
    </citation>
    <scope>GENOME REANNOTATION</scope>
    <source>
        <strain evidence="3">cv. Nipponbare</strain>
    </source>
</reference>
<reference evidence="3" key="1">
    <citation type="journal article" date="2005" name="Nature">
        <title>The map-based sequence of the rice genome.</title>
        <authorList>
            <consortium name="International rice genome sequencing project (IRGSP)"/>
            <person name="Matsumoto T."/>
            <person name="Wu J."/>
            <person name="Kanamori H."/>
            <person name="Katayose Y."/>
            <person name="Fujisawa M."/>
            <person name="Namiki N."/>
            <person name="Mizuno H."/>
            <person name="Yamamoto K."/>
            <person name="Antonio B.A."/>
            <person name="Baba T."/>
            <person name="Sakata K."/>
            <person name="Nagamura Y."/>
            <person name="Aoki H."/>
            <person name="Arikawa K."/>
            <person name="Arita K."/>
            <person name="Bito T."/>
            <person name="Chiden Y."/>
            <person name="Fujitsuka N."/>
            <person name="Fukunaka R."/>
            <person name="Hamada M."/>
            <person name="Harada C."/>
            <person name="Hayashi A."/>
            <person name="Hijishita S."/>
            <person name="Honda M."/>
            <person name="Hosokawa S."/>
            <person name="Ichikawa Y."/>
            <person name="Idonuma A."/>
            <person name="Iijima M."/>
            <person name="Ikeda M."/>
            <person name="Ikeno M."/>
            <person name="Ito K."/>
            <person name="Ito S."/>
            <person name="Ito T."/>
            <person name="Ito Y."/>
            <person name="Ito Y."/>
            <person name="Iwabuchi A."/>
            <person name="Kamiya K."/>
            <person name="Karasawa W."/>
            <person name="Kurita K."/>
            <person name="Katagiri S."/>
            <person name="Kikuta A."/>
            <person name="Kobayashi H."/>
            <person name="Kobayashi N."/>
            <person name="Machita K."/>
            <person name="Maehara T."/>
            <person name="Masukawa M."/>
            <person name="Mizubayashi T."/>
            <person name="Mukai Y."/>
            <person name="Nagasaki H."/>
            <person name="Nagata Y."/>
            <person name="Naito S."/>
            <person name="Nakashima M."/>
            <person name="Nakama Y."/>
            <person name="Nakamichi Y."/>
            <person name="Nakamura M."/>
            <person name="Meguro A."/>
            <person name="Negishi M."/>
            <person name="Ohta I."/>
            <person name="Ohta T."/>
            <person name="Okamoto M."/>
            <person name="Ono N."/>
            <person name="Saji S."/>
            <person name="Sakaguchi M."/>
            <person name="Sakai K."/>
            <person name="Shibata M."/>
            <person name="Shimokawa T."/>
            <person name="Song J."/>
            <person name="Takazaki Y."/>
            <person name="Terasawa K."/>
            <person name="Tsugane M."/>
            <person name="Tsuji K."/>
            <person name="Ueda S."/>
            <person name="Waki K."/>
            <person name="Yamagata H."/>
            <person name="Yamamoto M."/>
            <person name="Yamamoto S."/>
            <person name="Yamane H."/>
            <person name="Yoshiki S."/>
            <person name="Yoshihara R."/>
            <person name="Yukawa K."/>
            <person name="Zhong H."/>
            <person name="Yano M."/>
            <person name="Yuan Q."/>
            <person name="Ouyang S."/>
            <person name="Liu J."/>
            <person name="Jones K.M."/>
            <person name="Gansberger K."/>
            <person name="Moffat K."/>
            <person name="Hill J."/>
            <person name="Bera J."/>
            <person name="Fadrosh D."/>
            <person name="Jin S."/>
            <person name="Johri S."/>
            <person name="Kim M."/>
            <person name="Overton L."/>
            <person name="Reardon M."/>
            <person name="Tsitrin T."/>
            <person name="Vuong H."/>
            <person name="Weaver B."/>
            <person name="Ciecko A."/>
            <person name="Tallon L."/>
            <person name="Jackson J."/>
            <person name="Pai G."/>
            <person name="Aken S.V."/>
            <person name="Utterback T."/>
            <person name="Reidmuller S."/>
            <person name="Feldblyum T."/>
            <person name="Hsiao J."/>
            <person name="Zismann V."/>
            <person name="Iobst S."/>
            <person name="de Vazeille A.R."/>
            <person name="Buell C.R."/>
            <person name="Ying K."/>
            <person name="Li Y."/>
            <person name="Lu T."/>
            <person name="Huang Y."/>
            <person name="Zhao Q."/>
            <person name="Feng Q."/>
            <person name="Zhang L."/>
            <person name="Zhu J."/>
            <person name="Weng Q."/>
            <person name="Mu J."/>
            <person name="Lu Y."/>
            <person name="Fan D."/>
            <person name="Liu Y."/>
            <person name="Guan J."/>
            <person name="Zhang Y."/>
            <person name="Yu S."/>
            <person name="Liu X."/>
            <person name="Zhang Y."/>
            <person name="Hong G."/>
            <person name="Han B."/>
            <person name="Choisne N."/>
            <person name="Demange N."/>
            <person name="Orjeda G."/>
            <person name="Samain S."/>
            <person name="Cattolico L."/>
            <person name="Pelletier E."/>
            <person name="Couloux A."/>
            <person name="Segurens B."/>
            <person name="Wincker P."/>
            <person name="D'Hont A."/>
            <person name="Scarpelli C."/>
            <person name="Weissenbach J."/>
            <person name="Salanoubat M."/>
            <person name="Quetier F."/>
            <person name="Yu Y."/>
            <person name="Kim H.R."/>
            <person name="Rambo T."/>
            <person name="Currie J."/>
            <person name="Collura K."/>
            <person name="Luo M."/>
            <person name="Yang T."/>
            <person name="Ammiraju J.S.S."/>
            <person name="Engler F."/>
            <person name="Soderlund C."/>
            <person name="Wing R.A."/>
            <person name="Palmer L.E."/>
            <person name="de la Bastide M."/>
            <person name="Spiegel L."/>
            <person name="Nascimento L."/>
            <person name="Zutavern T."/>
            <person name="O'Shaughnessy A."/>
            <person name="Dike S."/>
            <person name="Dedhia N."/>
            <person name="Preston R."/>
            <person name="Balija V."/>
            <person name="McCombie W.R."/>
            <person name="Chow T."/>
            <person name="Chen H."/>
            <person name="Chung M."/>
            <person name="Chen C."/>
            <person name="Shaw J."/>
            <person name="Wu H."/>
            <person name="Hsiao K."/>
            <person name="Chao Y."/>
            <person name="Chu M."/>
            <person name="Cheng C."/>
            <person name="Hour A."/>
            <person name="Lee P."/>
            <person name="Lin S."/>
            <person name="Lin Y."/>
            <person name="Liou J."/>
            <person name="Liu S."/>
            <person name="Hsing Y."/>
            <person name="Raghuvanshi S."/>
            <person name="Mohanty A."/>
            <person name="Bharti A.K."/>
            <person name="Gaur A."/>
            <person name="Gupta V."/>
            <person name="Kumar D."/>
            <person name="Ravi V."/>
            <person name="Vij S."/>
            <person name="Kapur A."/>
            <person name="Khurana P."/>
            <person name="Khurana P."/>
            <person name="Khurana J.P."/>
            <person name="Tyagi A.K."/>
            <person name="Gaikwad K."/>
            <person name="Singh A."/>
            <person name="Dalal V."/>
            <person name="Srivastava S."/>
            <person name="Dixit A."/>
            <person name="Pal A.K."/>
            <person name="Ghazi I.A."/>
            <person name="Yadav M."/>
            <person name="Pandit A."/>
            <person name="Bhargava A."/>
            <person name="Sureshbabu K."/>
            <person name="Batra K."/>
            <person name="Sharma T.R."/>
            <person name="Mohapatra T."/>
            <person name="Singh N.K."/>
            <person name="Messing J."/>
            <person name="Nelson A.B."/>
            <person name="Fuks G."/>
            <person name="Kavchok S."/>
            <person name="Keizer G."/>
            <person name="Linton E."/>
            <person name="Llaca V."/>
            <person name="Song R."/>
            <person name="Tanyolac B."/>
            <person name="Young S."/>
            <person name="Ho-Il K."/>
            <person name="Hahn J.H."/>
            <person name="Sangsakoo G."/>
            <person name="Vanavichit A."/>
            <person name="de Mattos Luiz.A.T."/>
            <person name="Zimmer P.D."/>
            <person name="Malone G."/>
            <person name="Dellagostin O."/>
            <person name="de Oliveira A.C."/>
            <person name="Bevan M."/>
            <person name="Bancroft I."/>
            <person name="Minx P."/>
            <person name="Cordum H."/>
            <person name="Wilson R."/>
            <person name="Cheng Z."/>
            <person name="Jin W."/>
            <person name="Jiang J."/>
            <person name="Leong S.A."/>
            <person name="Iwama H."/>
            <person name="Gojobori T."/>
            <person name="Itoh T."/>
            <person name="Niimura Y."/>
            <person name="Fujii Y."/>
            <person name="Habara T."/>
            <person name="Sakai H."/>
            <person name="Sato Y."/>
            <person name="Wilson G."/>
            <person name="Kumar K."/>
            <person name="McCouch S."/>
            <person name="Juretic N."/>
            <person name="Hoen D."/>
            <person name="Wright S."/>
            <person name="Bruskiewich R."/>
            <person name="Bureau T."/>
            <person name="Miyao A."/>
            <person name="Hirochika H."/>
            <person name="Nishikawa T."/>
            <person name="Kadowaki K."/>
            <person name="Sugiura M."/>
            <person name="Burr B."/>
            <person name="Sasaki T."/>
        </authorList>
    </citation>
    <scope>NUCLEOTIDE SEQUENCE [LARGE SCALE GENOMIC DNA]</scope>
    <source>
        <strain evidence="3">cv. Nipponbare</strain>
    </source>
</reference>
<dbReference type="AlphaFoldDB" id="Q2R5V6"/>
<sequence>MATTDTTIAHIMHEQEDINIKASKCWNLIRPPAALLISNGRRICTRPLISARIGLICTGKINNPWRVITTHRKIGPTTALSVERNSGFIRWYQSFRCSPYSKCLPRHRYIQPPLGCLVESVYVTIPLALGYTKSLELFVFNVDIFTCDNTWQVTSMTQISGLQESNENTMTRFFKGLNSNIQARLVNVTYNHIGQLFMLACNVERKILENPTEQQAMRVPPIADVLQEVQNNPQNEKNDMFEMSLPSLANEEKADAPTLSEEGIKGKLNGAEITQGEYASDELHFSTFHADLEQTLVEPTSELPLSQVGLHSVPCDKEELCDSTSLISIPQLVNEHATFNIDSPCTEFKHVIHISSENDELQLQSSLNTLGYILFDDSCELNYLKAIILTHSDLPCPRNVIFHIFGKYNDSDIYLVHKVYIRSDMQPSVVVPRKCKLESSVRTTDVTSSLFCFCPKTQVGFEEGEQDLHHMEKPRTVFREEGEDDVTMATTDTTIAHIMHEQEDINIKASKCWNLIRPPAALLISNGRRICTRPLISARIGLICTGKINNPRRGVSIAKAQHNVSYGCSRIVNVSPKS</sequence>
<gene>
    <name evidence="2" type="ordered locus">LOC_Os11g23200</name>
</gene>
<organism evidence="2 3">
    <name type="scientific">Oryza sativa subsp. japonica</name>
    <name type="common">Rice</name>
    <dbReference type="NCBI Taxonomy" id="39947"/>
    <lineage>
        <taxon>Eukaryota</taxon>
        <taxon>Viridiplantae</taxon>
        <taxon>Streptophyta</taxon>
        <taxon>Embryophyta</taxon>
        <taxon>Tracheophyta</taxon>
        <taxon>Spermatophyta</taxon>
        <taxon>Magnoliopsida</taxon>
        <taxon>Liliopsida</taxon>
        <taxon>Poales</taxon>
        <taxon>Poaceae</taxon>
        <taxon>BOP clade</taxon>
        <taxon>Oryzoideae</taxon>
        <taxon>Oryzeae</taxon>
        <taxon>Oryzinae</taxon>
        <taxon>Oryza</taxon>
        <taxon>Oryza sativa</taxon>
    </lineage>
</organism>
<evidence type="ECO:0000259" key="1">
    <source>
        <dbReference type="PROSITE" id="PS50108"/>
    </source>
</evidence>
<name>Q2R5V6_ORYSJ</name>
<dbReference type="EMBL" id="AC146939">
    <property type="protein sequence ID" value="AAX95965.1"/>
    <property type="molecule type" value="Genomic_DNA"/>
</dbReference>
<proteinExistence type="predicted"/>
<feature type="domain" description="CRIB" evidence="1">
    <location>
        <begin position="341"/>
        <end position="355"/>
    </location>
</feature>
<evidence type="ECO:0000313" key="3">
    <source>
        <dbReference type="Proteomes" id="UP000000763"/>
    </source>
</evidence>
<accession>Q2R5V6</accession>